<name>A0A6J4NHW6_9BACT</name>
<dbReference type="AlphaFoldDB" id="A0A6J4NHW6"/>
<feature type="active site" description="Phosphohistidine intermediate" evidence="6">
    <location>
        <position position="457"/>
    </location>
</feature>
<dbReference type="Gene3D" id="1.20.58.310">
    <property type="entry name" value="Polyphosphate kinase N-terminal domain"/>
    <property type="match status" value="1"/>
</dbReference>
<feature type="binding site" evidence="6">
    <location>
        <position position="63"/>
    </location>
    <ligand>
        <name>ATP</name>
        <dbReference type="ChEBI" id="CHEBI:30616"/>
    </ligand>
</feature>
<dbReference type="NCBIfam" id="NF003918">
    <property type="entry name" value="PRK05443.1-2"/>
    <property type="match status" value="1"/>
</dbReference>
<dbReference type="CDD" id="cd09165">
    <property type="entry name" value="PLDc_PaPPK1_C1_like"/>
    <property type="match status" value="1"/>
</dbReference>
<feature type="domain" description="Polyphosphate kinase C-terminal" evidence="10">
    <location>
        <begin position="525"/>
        <end position="699"/>
    </location>
</feature>
<dbReference type="InterPro" id="IPR025200">
    <property type="entry name" value="PPK_C_dom2"/>
</dbReference>
<proteinExistence type="inferred from homology"/>
<dbReference type="PIRSF" id="PIRSF015589">
    <property type="entry name" value="PP_kinase"/>
    <property type="match status" value="1"/>
</dbReference>
<feature type="domain" description="Polyphosphate kinase middle" evidence="8">
    <location>
        <begin position="140"/>
        <end position="327"/>
    </location>
</feature>
<dbReference type="GO" id="GO:0009358">
    <property type="term" value="C:polyphosphate kinase complex"/>
    <property type="evidence" value="ECO:0007669"/>
    <property type="project" value="InterPro"/>
</dbReference>
<dbReference type="Gene3D" id="3.30.1840.10">
    <property type="entry name" value="Polyphosphate kinase middle domain"/>
    <property type="match status" value="1"/>
</dbReference>
<feature type="binding site" evidence="6">
    <location>
        <position position="490"/>
    </location>
    <ligand>
        <name>ATP</name>
        <dbReference type="ChEBI" id="CHEBI:30616"/>
    </ligand>
</feature>
<evidence type="ECO:0000256" key="2">
    <source>
        <dbReference type="ARBA" id="ARBA00022679"/>
    </source>
</evidence>
<dbReference type="SUPFAM" id="SSF143724">
    <property type="entry name" value="PHP14-like"/>
    <property type="match status" value="1"/>
</dbReference>
<dbReference type="EMBL" id="CADCUR010000065">
    <property type="protein sequence ID" value="CAA9388600.1"/>
    <property type="molecule type" value="Genomic_DNA"/>
</dbReference>
<dbReference type="InterPro" id="IPR025198">
    <property type="entry name" value="PPK_N_dom"/>
</dbReference>
<evidence type="ECO:0000259" key="11">
    <source>
        <dbReference type="Pfam" id="PF17941"/>
    </source>
</evidence>
<comment type="catalytic activity">
    <reaction evidence="6 7">
        <text>[phosphate](n) + ATP = [phosphate](n+1) + ADP</text>
        <dbReference type="Rhea" id="RHEA:19573"/>
        <dbReference type="Rhea" id="RHEA-COMP:9859"/>
        <dbReference type="Rhea" id="RHEA-COMP:14280"/>
        <dbReference type="ChEBI" id="CHEBI:16838"/>
        <dbReference type="ChEBI" id="CHEBI:30616"/>
        <dbReference type="ChEBI" id="CHEBI:456216"/>
        <dbReference type="EC" id="2.7.4.1"/>
    </reaction>
</comment>
<dbReference type="Pfam" id="PF13090">
    <property type="entry name" value="PP_kinase_C"/>
    <property type="match status" value="1"/>
</dbReference>
<dbReference type="EC" id="2.7.4.1" evidence="6 7"/>
<evidence type="ECO:0000256" key="5">
    <source>
        <dbReference type="ARBA" id="ARBA00022840"/>
    </source>
</evidence>
<accession>A0A6J4NHW6</accession>
<evidence type="ECO:0000313" key="12">
    <source>
        <dbReference type="EMBL" id="CAA9388600.1"/>
    </source>
</evidence>
<dbReference type="HAMAP" id="MF_00347">
    <property type="entry name" value="Polyphosphate_kinase"/>
    <property type="match status" value="1"/>
</dbReference>
<dbReference type="Pfam" id="PF13089">
    <property type="entry name" value="PP_kinase_N"/>
    <property type="match status" value="1"/>
</dbReference>
<evidence type="ECO:0000256" key="3">
    <source>
        <dbReference type="ARBA" id="ARBA00022741"/>
    </source>
</evidence>
<comment type="similarity">
    <text evidence="6 7">Belongs to the polyphosphate kinase 1 (PPK1) family.</text>
</comment>
<keyword evidence="3 6" id="KW-0547">Nucleotide-binding</keyword>
<dbReference type="Pfam" id="PF17941">
    <property type="entry name" value="PP_kinase_C_1"/>
    <property type="match status" value="1"/>
</dbReference>
<evidence type="ECO:0000259" key="10">
    <source>
        <dbReference type="Pfam" id="PF13090"/>
    </source>
</evidence>
<dbReference type="InterPro" id="IPR041108">
    <property type="entry name" value="PP_kinase_C_1"/>
</dbReference>
<protein>
    <recommendedName>
        <fullName evidence="6 7">Polyphosphate kinase</fullName>
        <ecNumber evidence="6 7">2.7.4.1</ecNumber>
    </recommendedName>
    <alternativeName>
        <fullName evidence="6">ATP-polyphosphate phosphotransferase</fullName>
    </alternativeName>
    <alternativeName>
        <fullName evidence="6">Polyphosphoric acid kinase</fullName>
    </alternativeName>
</protein>
<evidence type="ECO:0000256" key="4">
    <source>
        <dbReference type="ARBA" id="ARBA00022777"/>
    </source>
</evidence>
<feature type="binding site" evidence="6">
    <location>
        <position position="427"/>
    </location>
    <ligand>
        <name>Mg(2+)</name>
        <dbReference type="ChEBI" id="CHEBI:18420"/>
    </ligand>
</feature>
<feature type="binding site" evidence="6">
    <location>
        <position position="397"/>
    </location>
    <ligand>
        <name>Mg(2+)</name>
        <dbReference type="ChEBI" id="CHEBI:18420"/>
    </ligand>
</feature>
<feature type="binding site" evidence="6">
    <location>
        <position position="587"/>
    </location>
    <ligand>
        <name>ATP</name>
        <dbReference type="ChEBI" id="CHEBI:30616"/>
    </ligand>
</feature>
<keyword evidence="5 6" id="KW-0067">ATP-binding</keyword>
<keyword evidence="2 6" id="KW-0808">Transferase</keyword>
<evidence type="ECO:0000259" key="8">
    <source>
        <dbReference type="Pfam" id="PF02503"/>
    </source>
</evidence>
<reference evidence="12" key="1">
    <citation type="submission" date="2020-02" db="EMBL/GenBank/DDBJ databases">
        <authorList>
            <person name="Meier V. D."/>
        </authorList>
    </citation>
    <scope>NUCLEOTIDE SEQUENCE</scope>
    <source>
        <strain evidence="12">AVDCRST_MAG74</strain>
    </source>
</reference>
<dbReference type="NCBIfam" id="TIGR03705">
    <property type="entry name" value="poly_P_kin"/>
    <property type="match status" value="1"/>
</dbReference>
<evidence type="ECO:0000256" key="7">
    <source>
        <dbReference type="RuleBase" id="RU003800"/>
    </source>
</evidence>
<organism evidence="12">
    <name type="scientific">uncultured Pyrinomonadaceae bacterium</name>
    <dbReference type="NCBI Taxonomy" id="2283094"/>
    <lineage>
        <taxon>Bacteria</taxon>
        <taxon>Pseudomonadati</taxon>
        <taxon>Acidobacteriota</taxon>
        <taxon>Blastocatellia</taxon>
        <taxon>Blastocatellales</taxon>
        <taxon>Pyrinomonadaceae</taxon>
        <taxon>environmental samples</taxon>
    </lineage>
</organism>
<dbReference type="SUPFAM" id="SSF56024">
    <property type="entry name" value="Phospholipase D/nuclease"/>
    <property type="match status" value="2"/>
</dbReference>
<comment type="PTM">
    <text evidence="6 7">An intermediate of this reaction is the autophosphorylated ppk in which a phosphate is covalently linked to a histidine residue through a N-P bond.</text>
</comment>
<comment type="cofactor">
    <cofactor evidence="6">
        <name>Mg(2+)</name>
        <dbReference type="ChEBI" id="CHEBI:18420"/>
    </cofactor>
</comment>
<feature type="domain" description="Polyphosphate kinase N-terminal" evidence="9">
    <location>
        <begin position="26"/>
        <end position="131"/>
    </location>
</feature>
<evidence type="ECO:0000256" key="1">
    <source>
        <dbReference type="ARBA" id="ARBA00022553"/>
    </source>
</evidence>
<dbReference type="PANTHER" id="PTHR30218">
    <property type="entry name" value="POLYPHOSPHATE KINASE"/>
    <property type="match status" value="1"/>
</dbReference>
<keyword evidence="1 6" id="KW-0597">Phosphoprotein</keyword>
<dbReference type="GO" id="GO:0046872">
    <property type="term" value="F:metal ion binding"/>
    <property type="evidence" value="ECO:0007669"/>
    <property type="project" value="UniProtKB-KW"/>
</dbReference>
<feature type="binding site" evidence="6">
    <location>
        <position position="615"/>
    </location>
    <ligand>
        <name>ATP</name>
        <dbReference type="ChEBI" id="CHEBI:30616"/>
    </ligand>
</feature>
<dbReference type="SUPFAM" id="SSF140356">
    <property type="entry name" value="PPK N-terminal domain-like"/>
    <property type="match status" value="1"/>
</dbReference>
<dbReference type="PANTHER" id="PTHR30218:SF0">
    <property type="entry name" value="POLYPHOSPHATE KINASE"/>
    <property type="match status" value="1"/>
</dbReference>
<dbReference type="NCBIfam" id="NF003917">
    <property type="entry name" value="PRK05443.1-1"/>
    <property type="match status" value="1"/>
</dbReference>
<dbReference type="CDD" id="cd09168">
    <property type="entry name" value="PLDc_PaPPK1_C2_like"/>
    <property type="match status" value="1"/>
</dbReference>
<keyword evidence="6" id="KW-0479">Metal-binding</keyword>
<dbReference type="InterPro" id="IPR024953">
    <property type="entry name" value="PP_kinase_middle"/>
</dbReference>
<dbReference type="GO" id="GO:0008976">
    <property type="term" value="F:polyphosphate kinase activity"/>
    <property type="evidence" value="ECO:0007669"/>
    <property type="project" value="UniProtKB-UniRule"/>
</dbReference>
<dbReference type="InterPro" id="IPR003414">
    <property type="entry name" value="PP_kinase"/>
</dbReference>
<sequence length="707" mass="80981">MNPVAQKIAHAKAKKLLPVDDARYLSNRELSWLEFNRRVLDEALDETTPLLERLKFLSIFSTNLDEFFMIRVSGLKEQVAEGIRRTSRDGMTALEQLVAIRQRLLPMLADQMRCLNEEVLPQLDAAGIKIVSYKDLNHDEKKKLEKYFLKNIFPVLTPQAVDVSHPFPYVSNLSLNLGLTVEPDKSFDHGKLTYLYNRNRFVRIKLPPSVSRLIPVQDGETRYALLGELVAANINYLFPNMQANKAHLFRLTRDADIELRVDEASDILSTMERELHYQKRFSFPVRLEITPSMPDKMVNYLTESIGLTERDVYKIDGYLNVPDLMSLYSLERPDLKDAPIRYSIPSAIRGSENVFDVLKKQDVLLHHPFTAYSTVTDFINQAAEDENVRAIKICLYRTGKDSPIVKSLMKASQNGKQVAALVELKARFDEENNIEWARRLENEGVHVIYGMRGLKTHSKVTLVVRYEKEKLRRYVHLATGNYNPTTSKHYTDLGLLTADEDIGKDASDLFNFLTGYSYKNDYSSLLVAPINMRERMIELIEREIEHQNGEAKEGRIIAKINSLTDDAIIRALYRASQAGVSIDLIVRGICVLRPGIEGLSENIRVVSVVGRFLEHSRIFYFGNGGAEEIYMGSADWMHRNLDRRVEAIVPIKDSRLRQYIKEEILDTYAKDTVNAQLLNPDGTYRKIAPDSKKKAFDSQMYFVGKDL</sequence>
<comment type="function">
    <text evidence="6 7">Catalyzes the reversible transfer of the terminal phosphate of ATP to form a long-chain polyphosphate (polyP).</text>
</comment>
<keyword evidence="6" id="KW-0460">Magnesium</keyword>
<evidence type="ECO:0000256" key="6">
    <source>
        <dbReference type="HAMAP-Rule" id="MF_00347"/>
    </source>
</evidence>
<dbReference type="Pfam" id="PF02503">
    <property type="entry name" value="PP_kinase"/>
    <property type="match status" value="1"/>
</dbReference>
<dbReference type="InterPro" id="IPR036830">
    <property type="entry name" value="PP_kinase_middle_dom_sf"/>
</dbReference>
<keyword evidence="4 6" id="KW-0418">Kinase</keyword>
<dbReference type="NCBIfam" id="NF003921">
    <property type="entry name" value="PRK05443.2-2"/>
    <property type="match status" value="1"/>
</dbReference>
<evidence type="ECO:0000259" key="9">
    <source>
        <dbReference type="Pfam" id="PF13089"/>
    </source>
</evidence>
<dbReference type="InterPro" id="IPR036832">
    <property type="entry name" value="PPK_N_dom_sf"/>
</dbReference>
<dbReference type="GO" id="GO:0006799">
    <property type="term" value="P:polyphosphate biosynthetic process"/>
    <property type="evidence" value="ECO:0007669"/>
    <property type="project" value="UniProtKB-UniRule"/>
</dbReference>
<dbReference type="Gene3D" id="3.30.870.10">
    <property type="entry name" value="Endonuclease Chain A"/>
    <property type="match status" value="2"/>
</dbReference>
<feature type="domain" description="Polyphosphate kinase C-terminal" evidence="11">
    <location>
        <begin position="353"/>
        <end position="517"/>
    </location>
</feature>
<gene>
    <name evidence="6" type="primary">ppk</name>
    <name evidence="12" type="ORF">AVDCRST_MAG74-955</name>
</gene>
<dbReference type="GO" id="GO:0005524">
    <property type="term" value="F:ATP binding"/>
    <property type="evidence" value="ECO:0007669"/>
    <property type="project" value="UniProtKB-KW"/>
</dbReference>